<dbReference type="KEGG" id="sla:SERLADRAFT_351461"/>
<feature type="region of interest" description="Disordered" evidence="5">
    <location>
        <begin position="536"/>
        <end position="613"/>
    </location>
</feature>
<gene>
    <name evidence="7" type="ORF">SERLADRAFT_351461</name>
</gene>
<dbReference type="OrthoDB" id="440676at2759"/>
<comment type="subcellular location">
    <subcellularLocation>
        <location evidence="1">Nucleus</location>
    </subcellularLocation>
</comment>
<dbReference type="InterPro" id="IPR022043">
    <property type="entry name" value="CAF1A_DD"/>
</dbReference>
<accession>F8P6E8</accession>
<feature type="compositionally biased region" description="Basic and acidic residues" evidence="5">
    <location>
        <begin position="255"/>
        <end position="287"/>
    </location>
</feature>
<dbReference type="Proteomes" id="UP000008064">
    <property type="component" value="Unassembled WGS sequence"/>
</dbReference>
<dbReference type="GO" id="GO:0006334">
    <property type="term" value="P:nucleosome assembly"/>
    <property type="evidence" value="ECO:0007669"/>
    <property type="project" value="TreeGrafter"/>
</dbReference>
<evidence type="ECO:0000256" key="5">
    <source>
        <dbReference type="SAM" id="MobiDB-lite"/>
    </source>
</evidence>
<feature type="compositionally biased region" description="Acidic residues" evidence="5">
    <location>
        <begin position="536"/>
        <end position="586"/>
    </location>
</feature>
<dbReference type="Pfam" id="PF12253">
    <property type="entry name" value="CAF1A_dimeriz"/>
    <property type="match status" value="1"/>
</dbReference>
<feature type="region of interest" description="Disordered" evidence="5">
    <location>
        <begin position="371"/>
        <end position="397"/>
    </location>
</feature>
<dbReference type="GO" id="GO:0033186">
    <property type="term" value="C:CAF-1 complex"/>
    <property type="evidence" value="ECO:0007669"/>
    <property type="project" value="TreeGrafter"/>
</dbReference>
<dbReference type="GeneID" id="18809298"/>
<feature type="region of interest" description="Disordered" evidence="5">
    <location>
        <begin position="180"/>
        <end position="323"/>
    </location>
</feature>
<evidence type="ECO:0000256" key="3">
    <source>
        <dbReference type="ARBA" id="ARBA00023204"/>
    </source>
</evidence>
<feature type="domain" description="Chromatin assembly factor 1 subunit A dimerization" evidence="6">
    <location>
        <begin position="490"/>
        <end position="563"/>
    </location>
</feature>
<dbReference type="AlphaFoldDB" id="F8P6E8"/>
<sequence>QPERRAIFELKNGKVIFKQKPISFEKLTETMQEIVKFREMLDQRIEKQELPLATIPDDYKSLIVKLAHESDKAVTALAKHIHHELLPAHDEDEDSSERAKIASALPLSVVEHAIKSIMSRNNYGLDGPLGYKLPPSLCVWRWEVKDEYRDWLPKSGKEKAEARLTERMQVGKELNALFQSLPQDERDSIMDPKGTHKLPTKDINKGDAPPHPEVIIIEDDSDLKDSDGIQSNKNSEETENIAQPGDMTPKTRSKKATDLEKAAKAKERQEKLVAKAEKEKREKDAQNKSRSLMANFFGKVRGTESKLPPREANASAGPSSAESDFQKTFKPFVLKKDAEIAPVNWFLECRKKRSSKGNVMKDYGDVIVIEDEDEHATDKEDPDVEKAGRSNESETVDVSQWSSHGMELLMHCYCISLTIRAERLQSTLKSMASLRHPSHMPPKSLNFKTFRPHNTRDIVSLLNEAEIAGDPAQVRSLLSVLRNRNILPAKVLIFEGDARPGYYGTWTRNSRVIGPRTPFARDMLVLDYGYDSGEEWEAEAPGDADDVVEDGEEDDNDGDDADSDLESWLVDDDDMEDIGTPDEDLDSSPMPMSIDIPMPPPKRKTEAPEKKMGKKRKVVIPLVPYAKGPCWESTIGWCEYDAFRPYRVQLFNDTPYPIDPFTFVSKSVEEQTAPPNHDIAFVVPPLPDHVLASTVVAGPSKPTSSTSAMKRMTSIPTPKTAFPDAHIPLLLSKISSVATGNINFLVESVFQELRTHKVKKNAIEAKVKELGEKSKEKKIWVVKEDVRVSPPFAHVDNMSMSLTLKQALYAQS</sequence>
<protein>
    <recommendedName>
        <fullName evidence="6">Chromatin assembly factor 1 subunit A dimerization domain-containing protein</fullName>
    </recommendedName>
</protein>
<evidence type="ECO:0000259" key="6">
    <source>
        <dbReference type="Pfam" id="PF12253"/>
    </source>
</evidence>
<keyword evidence="4" id="KW-0539">Nucleus</keyword>
<dbReference type="GO" id="GO:0005634">
    <property type="term" value="C:nucleus"/>
    <property type="evidence" value="ECO:0007669"/>
    <property type="project" value="UniProtKB-SubCell"/>
</dbReference>
<dbReference type="PANTHER" id="PTHR15272:SF0">
    <property type="entry name" value="CHROMATIN ASSEMBLY FACTOR 1 SUBUNIT A"/>
    <property type="match status" value="1"/>
</dbReference>
<evidence type="ECO:0000256" key="4">
    <source>
        <dbReference type="ARBA" id="ARBA00023242"/>
    </source>
</evidence>
<proteinExistence type="predicted"/>
<evidence type="ECO:0000313" key="7">
    <source>
        <dbReference type="EMBL" id="EGO21015.1"/>
    </source>
</evidence>
<feature type="compositionally biased region" description="Low complexity" evidence="5">
    <location>
        <begin position="587"/>
        <end position="596"/>
    </location>
</feature>
<keyword evidence="2" id="KW-0227">DNA damage</keyword>
<evidence type="ECO:0000256" key="1">
    <source>
        <dbReference type="ARBA" id="ARBA00004123"/>
    </source>
</evidence>
<feature type="non-terminal residue" evidence="7">
    <location>
        <position position="1"/>
    </location>
</feature>
<dbReference type="RefSeq" id="XP_007321972.1">
    <property type="nucleotide sequence ID" value="XM_007321910.1"/>
</dbReference>
<reference evidence="7" key="1">
    <citation type="submission" date="2011-04" db="EMBL/GenBank/DDBJ databases">
        <title>Evolution of plant cell wall degrading machinery underlies the functional diversity of forest fungi.</title>
        <authorList>
            <consortium name="US DOE Joint Genome Institute (JGI-PGF)"/>
            <person name="Eastwood D.C."/>
            <person name="Floudas D."/>
            <person name="Binder M."/>
            <person name="Majcherczyk A."/>
            <person name="Schneider P."/>
            <person name="Aerts A."/>
            <person name="Asiegbu F.O."/>
            <person name="Baker S.E."/>
            <person name="Barry K."/>
            <person name="Bendiksby M."/>
            <person name="Blumentritt M."/>
            <person name="Coutinho P.M."/>
            <person name="Cullen D."/>
            <person name="Cullen D."/>
            <person name="Gathman A."/>
            <person name="Goodell B."/>
            <person name="Henrissat B."/>
            <person name="Ihrmark K."/>
            <person name="Kauserud H."/>
            <person name="Kohler A."/>
            <person name="LaButti K."/>
            <person name="Lapidus A."/>
            <person name="Lavin J.L."/>
            <person name="Lee Y.-H."/>
            <person name="Lindquist E."/>
            <person name="Lilly W."/>
            <person name="Lucas S."/>
            <person name="Morin E."/>
            <person name="Murat C."/>
            <person name="Oguiza J.A."/>
            <person name="Park J."/>
            <person name="Pisabarro A.G."/>
            <person name="Riley R."/>
            <person name="Rosling A."/>
            <person name="Salamov A."/>
            <person name="Schmidt O."/>
            <person name="Schmutz J."/>
            <person name="Skrede I."/>
            <person name="Stenlid J."/>
            <person name="Wiebenga A."/>
            <person name="Xie X."/>
            <person name="Kues U."/>
            <person name="Hibbett D.S."/>
            <person name="Hoffmeister D."/>
            <person name="Hogberg N."/>
            <person name="Martin F."/>
            <person name="Grigoriev I.V."/>
            <person name="Watkinson S.C."/>
        </authorList>
    </citation>
    <scope>NUCLEOTIDE SEQUENCE</scope>
    <source>
        <strain evidence="7">S7.9</strain>
    </source>
</reference>
<feature type="compositionally biased region" description="Basic and acidic residues" evidence="5">
    <location>
        <begin position="183"/>
        <end position="210"/>
    </location>
</feature>
<dbReference type="HOGENOM" id="CLU_012467_0_0_1"/>
<organism>
    <name type="scientific">Serpula lacrymans var. lacrymans (strain S7.9)</name>
    <name type="common">Dry rot fungus</name>
    <dbReference type="NCBI Taxonomy" id="578457"/>
    <lineage>
        <taxon>Eukaryota</taxon>
        <taxon>Fungi</taxon>
        <taxon>Dikarya</taxon>
        <taxon>Basidiomycota</taxon>
        <taxon>Agaricomycotina</taxon>
        <taxon>Agaricomycetes</taxon>
        <taxon>Agaricomycetidae</taxon>
        <taxon>Boletales</taxon>
        <taxon>Coniophorineae</taxon>
        <taxon>Serpulaceae</taxon>
        <taxon>Serpula</taxon>
    </lineage>
</organism>
<evidence type="ECO:0000256" key="2">
    <source>
        <dbReference type="ARBA" id="ARBA00022763"/>
    </source>
</evidence>
<feature type="compositionally biased region" description="Basic and acidic residues" evidence="5">
    <location>
        <begin position="376"/>
        <end position="392"/>
    </location>
</feature>
<keyword evidence="3" id="KW-0234">DNA repair</keyword>
<name>F8P6E8_SERL9</name>
<dbReference type="EMBL" id="GL945439">
    <property type="protein sequence ID" value="EGO21015.1"/>
    <property type="molecule type" value="Genomic_DNA"/>
</dbReference>
<dbReference type="GO" id="GO:0006281">
    <property type="term" value="P:DNA repair"/>
    <property type="evidence" value="ECO:0007669"/>
    <property type="project" value="UniProtKB-KW"/>
</dbReference>
<dbReference type="PANTHER" id="PTHR15272">
    <property type="entry name" value="CHROMATIN ASSEMBLY FACTOR 1 SUBUNIT A CAF-1 SUBUNIT A"/>
    <property type="match status" value="1"/>
</dbReference>